<keyword evidence="4" id="KW-0679">Respiratory chain</keyword>
<name>A0A1E3K2F2_9TREE</name>
<evidence type="ECO:0000313" key="14">
    <source>
        <dbReference type="Proteomes" id="UP000094819"/>
    </source>
</evidence>
<evidence type="ECO:0000256" key="10">
    <source>
        <dbReference type="ARBA" id="ARBA00023136"/>
    </source>
</evidence>
<evidence type="ECO:0000256" key="3">
    <source>
        <dbReference type="ARBA" id="ARBA00022448"/>
    </source>
</evidence>
<evidence type="ECO:0000256" key="9">
    <source>
        <dbReference type="ARBA" id="ARBA00023128"/>
    </source>
</evidence>
<feature type="transmembrane region" description="Helical" evidence="12">
    <location>
        <begin position="59"/>
        <end position="83"/>
    </location>
</feature>
<keyword evidence="14" id="KW-1185">Reference proteome</keyword>
<dbReference type="RefSeq" id="XP_019034492.1">
    <property type="nucleotide sequence ID" value="XM_019173787.1"/>
</dbReference>
<dbReference type="SUPFAM" id="SSF81514">
    <property type="entry name" value="Subunit X (non-heme 7 kDa protein) of cytochrome bc1 complex (Ubiquinol-cytochrome c reductase)"/>
    <property type="match status" value="1"/>
</dbReference>
<evidence type="ECO:0000256" key="11">
    <source>
        <dbReference type="ARBA" id="ARBA00044247"/>
    </source>
</evidence>
<evidence type="ECO:0000256" key="12">
    <source>
        <dbReference type="SAM" id="Phobius"/>
    </source>
</evidence>
<dbReference type="InterPro" id="IPR036656">
    <property type="entry name" value="QCR9_sf"/>
</dbReference>
<evidence type="ECO:0000256" key="4">
    <source>
        <dbReference type="ARBA" id="ARBA00022660"/>
    </source>
</evidence>
<reference evidence="13 14" key="1">
    <citation type="submission" date="2016-06" db="EMBL/GenBank/DDBJ databases">
        <title>Evolution of pathogenesis and genome organization in the Tremellales.</title>
        <authorList>
            <person name="Cuomo C."/>
            <person name="Litvintseva A."/>
            <person name="Heitman J."/>
            <person name="Chen Y."/>
            <person name="Sun S."/>
            <person name="Springer D."/>
            <person name="Dromer F."/>
            <person name="Young S."/>
            <person name="Zeng Q."/>
            <person name="Chapman S."/>
            <person name="Gujja S."/>
            <person name="Saif S."/>
            <person name="Birren B."/>
        </authorList>
    </citation>
    <scope>NUCLEOTIDE SEQUENCE [LARGE SCALE GENOMIC DNA]</scope>
    <source>
        <strain evidence="13 14">CBS 7118</strain>
    </source>
</reference>
<keyword evidence="5 12" id="KW-0812">Transmembrane</keyword>
<keyword evidence="7" id="KW-0249">Electron transport</keyword>
<dbReference type="PANTHER" id="PTHR12980:SF0">
    <property type="entry name" value="CYTOCHROME B-C1 COMPLEX SUBUNIT 9"/>
    <property type="match status" value="1"/>
</dbReference>
<protein>
    <recommendedName>
        <fullName evidence="11">Complex III subunit 9</fullName>
    </recommendedName>
</protein>
<gene>
    <name evidence="13" type="ORF">L198_01624</name>
</gene>
<evidence type="ECO:0000256" key="1">
    <source>
        <dbReference type="ARBA" id="ARBA00004434"/>
    </source>
</evidence>
<dbReference type="Gene3D" id="1.20.5.260">
    <property type="entry name" value="Cytochrome b-c1 complex subunit 9"/>
    <property type="match status" value="1"/>
</dbReference>
<comment type="subcellular location">
    <subcellularLocation>
        <location evidence="1">Mitochondrion inner membrane</location>
        <topology evidence="1">Single-pass membrane protein</topology>
    </subcellularLocation>
</comment>
<dbReference type="InterPro" id="IPR008027">
    <property type="entry name" value="QCR9"/>
</dbReference>
<dbReference type="GO" id="GO:0006122">
    <property type="term" value="P:mitochondrial electron transport, ubiquinol to cytochrome c"/>
    <property type="evidence" value="ECO:0007669"/>
    <property type="project" value="InterPro"/>
</dbReference>
<evidence type="ECO:0000313" key="13">
    <source>
        <dbReference type="EMBL" id="ODO06392.1"/>
    </source>
</evidence>
<dbReference type="GO" id="GO:0045275">
    <property type="term" value="C:respiratory chain complex III"/>
    <property type="evidence" value="ECO:0007669"/>
    <property type="project" value="InterPro"/>
</dbReference>
<dbReference type="AlphaFoldDB" id="A0A1E3K2F2"/>
<proteinExistence type="inferred from homology"/>
<keyword evidence="8 12" id="KW-1133">Transmembrane helix</keyword>
<dbReference type="EMBL" id="AWGH01000003">
    <property type="protein sequence ID" value="ODO06392.1"/>
    <property type="molecule type" value="Genomic_DNA"/>
</dbReference>
<evidence type="ECO:0000256" key="5">
    <source>
        <dbReference type="ARBA" id="ARBA00022692"/>
    </source>
</evidence>
<dbReference type="OrthoDB" id="44067at2759"/>
<dbReference type="GeneID" id="30190837"/>
<keyword evidence="9" id="KW-0496">Mitochondrion</keyword>
<evidence type="ECO:0000256" key="7">
    <source>
        <dbReference type="ARBA" id="ARBA00022982"/>
    </source>
</evidence>
<evidence type="ECO:0000256" key="2">
    <source>
        <dbReference type="ARBA" id="ARBA00007856"/>
    </source>
</evidence>
<keyword evidence="10 12" id="KW-0472">Membrane</keyword>
<comment type="caution">
    <text evidence="13">The sequence shown here is derived from an EMBL/GenBank/DDBJ whole genome shotgun (WGS) entry which is preliminary data.</text>
</comment>
<dbReference type="PANTHER" id="PTHR12980">
    <property type="entry name" value="UBIQUINOL-CYTOCHROME C REDUCTASE COMPLEX, SUBUNIT X"/>
    <property type="match status" value="1"/>
</dbReference>
<accession>A0A1E3K2F2</accession>
<dbReference type="Proteomes" id="UP000094819">
    <property type="component" value="Unassembled WGS sequence"/>
</dbReference>
<dbReference type="FunFam" id="1.20.5.260:FF:000001">
    <property type="entry name" value="Cytochrome b-c1 complex subunit 9"/>
    <property type="match status" value="1"/>
</dbReference>
<dbReference type="Pfam" id="PF05365">
    <property type="entry name" value="UCR_UQCRX_QCR9"/>
    <property type="match status" value="1"/>
</dbReference>
<keyword evidence="3" id="KW-0813">Transport</keyword>
<keyword evidence="6" id="KW-0999">Mitochondrion inner membrane</keyword>
<evidence type="ECO:0000256" key="6">
    <source>
        <dbReference type="ARBA" id="ARBA00022792"/>
    </source>
</evidence>
<organism evidence="13 14">
    <name type="scientific">Cryptococcus wingfieldii CBS 7118</name>
    <dbReference type="NCBI Taxonomy" id="1295528"/>
    <lineage>
        <taxon>Eukaryota</taxon>
        <taxon>Fungi</taxon>
        <taxon>Dikarya</taxon>
        <taxon>Basidiomycota</taxon>
        <taxon>Agaricomycotina</taxon>
        <taxon>Tremellomycetes</taxon>
        <taxon>Tremellales</taxon>
        <taxon>Cryptococcaceae</taxon>
        <taxon>Cryptococcus</taxon>
    </lineage>
</organism>
<dbReference type="GO" id="GO:0005743">
    <property type="term" value="C:mitochondrial inner membrane"/>
    <property type="evidence" value="ECO:0007669"/>
    <property type="project" value="UniProtKB-SubCell"/>
</dbReference>
<evidence type="ECO:0000256" key="8">
    <source>
        <dbReference type="ARBA" id="ARBA00022989"/>
    </source>
</evidence>
<comment type="similarity">
    <text evidence="2">Belongs to the UQCR10/QCR9 family.</text>
</comment>
<sequence length="110" mass="12565">MPADAQADDPTSSHSLFQTLPYTSYRCPFTPLHTAPQHPTARLFPQQLIYNTFFRRNSVFVATTFVAAFSFSIGFDLATTAWWDAHNRGKQWHDIRHKYLQAGGDDEDAE</sequence>